<reference evidence="1" key="1">
    <citation type="submission" date="2019-08" db="EMBL/GenBank/DDBJ databases">
        <authorList>
            <person name="Kucharzyk K."/>
            <person name="Murdoch R.W."/>
            <person name="Higgins S."/>
            <person name="Loffler F."/>
        </authorList>
    </citation>
    <scope>NUCLEOTIDE SEQUENCE</scope>
</reference>
<comment type="caution">
    <text evidence="1">The sequence shown here is derived from an EMBL/GenBank/DDBJ whole genome shotgun (WGS) entry which is preliminary data.</text>
</comment>
<dbReference type="AlphaFoldDB" id="A0A645I600"/>
<name>A0A645I600_9ZZZZ</name>
<sequence length="108" mass="11474">MSFIQAAESSPSAILGNESLHAAILPPHAPLACNPPDGLHAAPTGLGGGERLLPARNRRASQPLRSLECKVEHTQINEVAFGGQAIAAHVLQFRLVYLANRSPDLRSH</sequence>
<protein>
    <submittedName>
        <fullName evidence="1">Uncharacterized protein</fullName>
    </submittedName>
</protein>
<organism evidence="1">
    <name type="scientific">bioreactor metagenome</name>
    <dbReference type="NCBI Taxonomy" id="1076179"/>
    <lineage>
        <taxon>unclassified sequences</taxon>
        <taxon>metagenomes</taxon>
        <taxon>ecological metagenomes</taxon>
    </lineage>
</organism>
<gene>
    <name evidence="1" type="ORF">SDC9_193805</name>
</gene>
<accession>A0A645I600</accession>
<dbReference type="EMBL" id="VSSQ01106714">
    <property type="protein sequence ID" value="MPN46222.1"/>
    <property type="molecule type" value="Genomic_DNA"/>
</dbReference>
<proteinExistence type="predicted"/>
<evidence type="ECO:0000313" key="1">
    <source>
        <dbReference type="EMBL" id="MPN46222.1"/>
    </source>
</evidence>